<feature type="compositionally biased region" description="Basic and acidic residues" evidence="1">
    <location>
        <begin position="92"/>
        <end position="113"/>
    </location>
</feature>
<accession>A0A8R1UGW8</accession>
<feature type="compositionally biased region" description="Low complexity" evidence="1">
    <location>
        <begin position="152"/>
        <end position="162"/>
    </location>
</feature>
<evidence type="ECO:0000313" key="3">
    <source>
        <dbReference type="Proteomes" id="UP000005239"/>
    </source>
</evidence>
<protein>
    <submittedName>
        <fullName evidence="2">Uncharacterized protein</fullName>
    </submittedName>
</protein>
<feature type="compositionally biased region" description="Low complexity" evidence="1">
    <location>
        <begin position="117"/>
        <end position="134"/>
    </location>
</feature>
<feature type="region of interest" description="Disordered" evidence="1">
    <location>
        <begin position="502"/>
        <end position="595"/>
    </location>
</feature>
<feature type="compositionally biased region" description="Basic and acidic residues" evidence="1">
    <location>
        <begin position="15"/>
        <end position="24"/>
    </location>
</feature>
<reference evidence="3" key="1">
    <citation type="journal article" date="2008" name="Nat. Genet.">
        <title>The Pristionchus pacificus genome provides a unique perspective on nematode lifestyle and parasitism.</title>
        <authorList>
            <person name="Dieterich C."/>
            <person name="Clifton S.W."/>
            <person name="Schuster L.N."/>
            <person name="Chinwalla A."/>
            <person name="Delehaunty K."/>
            <person name="Dinkelacker I."/>
            <person name="Fulton L."/>
            <person name="Fulton R."/>
            <person name="Godfrey J."/>
            <person name="Minx P."/>
            <person name="Mitreva M."/>
            <person name="Roeseler W."/>
            <person name="Tian H."/>
            <person name="Witte H."/>
            <person name="Yang S.P."/>
            <person name="Wilson R.K."/>
            <person name="Sommer R.J."/>
        </authorList>
    </citation>
    <scope>NUCLEOTIDE SEQUENCE [LARGE SCALE GENOMIC DNA]</scope>
    <source>
        <strain evidence="3">PS312</strain>
    </source>
</reference>
<name>A0A2A6CZN1_PRIPA</name>
<keyword evidence="3" id="KW-1185">Reference proteome</keyword>
<evidence type="ECO:0000313" key="2">
    <source>
        <dbReference type="EnsemblMetazoa" id="PPA27360.1"/>
    </source>
</evidence>
<dbReference type="PANTHER" id="PTHR48147:SF5">
    <property type="entry name" value="REPEAT-CONTAINING PROTEIN, PUTATIVE-RELATED"/>
    <property type="match status" value="1"/>
</dbReference>
<feature type="region of interest" description="Disordered" evidence="1">
    <location>
        <begin position="276"/>
        <end position="334"/>
    </location>
</feature>
<organism evidence="2 3">
    <name type="scientific">Pristionchus pacificus</name>
    <name type="common">Parasitic nematode worm</name>
    <dbReference type="NCBI Taxonomy" id="54126"/>
    <lineage>
        <taxon>Eukaryota</taxon>
        <taxon>Metazoa</taxon>
        <taxon>Ecdysozoa</taxon>
        <taxon>Nematoda</taxon>
        <taxon>Chromadorea</taxon>
        <taxon>Rhabditida</taxon>
        <taxon>Rhabditina</taxon>
        <taxon>Diplogasteromorpha</taxon>
        <taxon>Diplogasteroidea</taxon>
        <taxon>Neodiplogasteridae</taxon>
        <taxon>Pristionchus</taxon>
    </lineage>
</organism>
<accession>A0A2A6CZN1</accession>
<evidence type="ECO:0000256" key="1">
    <source>
        <dbReference type="SAM" id="MobiDB-lite"/>
    </source>
</evidence>
<dbReference type="Proteomes" id="UP000005239">
    <property type="component" value="Unassembled WGS sequence"/>
</dbReference>
<proteinExistence type="predicted"/>
<dbReference type="PANTHER" id="PTHR48147">
    <property type="entry name" value="PROTEIN CBG23787"/>
    <property type="match status" value="1"/>
</dbReference>
<reference evidence="2" key="2">
    <citation type="submission" date="2022-06" db="UniProtKB">
        <authorList>
            <consortium name="EnsemblMetazoa"/>
        </authorList>
    </citation>
    <scope>IDENTIFICATION</scope>
    <source>
        <strain evidence="2">PS312</strain>
    </source>
</reference>
<gene>
    <name evidence="2" type="primary">WBGene00116914</name>
</gene>
<feature type="compositionally biased region" description="Basic and acidic residues" evidence="1">
    <location>
        <begin position="502"/>
        <end position="512"/>
    </location>
</feature>
<feature type="compositionally biased region" description="Basic and acidic residues" evidence="1">
    <location>
        <begin position="525"/>
        <end position="563"/>
    </location>
</feature>
<dbReference type="AlphaFoldDB" id="A0A2A6CZN1"/>
<feature type="region of interest" description="Disordered" evidence="1">
    <location>
        <begin position="1"/>
        <end position="26"/>
    </location>
</feature>
<sequence>MSKERSAPPTPNKTAPHDPKHIDPNDFTIFDGAVRAIESFMATENARDANLRLRAGFDLIPPEGKDYDYKSSSHLSVDLSAVRNLPRARSDVLKKHEEEKKRLDAIRRERQEKCPTSTRSSGAMSSSSSCSSISDRNPVVRQPAGGNDDDSQSSNSTATTSSFIEGAKSVLKNTMLMGTPHEPVQWKKLPAASTGRGERTPEKATTRRAITREISSATVYAVKGAGGTVVEETVPTVRSINTSDARSIALSPANLTPSDIGSPIVQKRIEIVEQDERRRRKEEDDNRMKKDEEKRKKREKDEEERKKREKDEEERKRKKEEDDKISSEMSKESINDVSEFHNDYVPKPKRYRKKTKRKCAHSISRHFSAHLQSVGNTASAAAAAAIERLRLSSGWITDLYHHYLLHVLASLGRAFPGAEVLGPRPRRGQIPYPLNRAIRRPIPSAEVFAVKYAANVVKKEEKKEVKREVKRIVKKEVKKESKKELNKEMKEEIKQEVNKEMKKEMKKLEESVKTAPTPRSLGVSPKREQETTSKTAEEISSGRDTLTKREIEDPPEPPFRKSADGLPTAIPTPTEQSIGFREVQSSKRSNIDSSYCKDEDTLNNIKSIDEDDWCSRRTESDTSIISNDPAHPEASFDFKKLGDKRTELSFQVHVHKNKIFSPIVLQPSRVVTVPNLSMEPL</sequence>
<dbReference type="EnsemblMetazoa" id="PPA27360.1">
    <property type="protein sequence ID" value="PPA27360.1"/>
    <property type="gene ID" value="WBGene00116914"/>
</dbReference>
<feature type="region of interest" description="Disordered" evidence="1">
    <location>
        <begin position="179"/>
        <end position="204"/>
    </location>
</feature>
<feature type="region of interest" description="Disordered" evidence="1">
    <location>
        <begin position="92"/>
        <end position="162"/>
    </location>
</feature>